<proteinExistence type="predicted"/>
<dbReference type="Proteomes" id="UP000827889">
    <property type="component" value="Chromosome 4"/>
</dbReference>
<keyword evidence="1" id="KW-1185">Reference proteome</keyword>
<sequence length="100" mass="11370">MPSHFLSGARLNLWERLLYKGVPVDLNSTPCEDSKISGPPTTIVEALRIFAKLFMVKAVGDFKKFLWTAAKIVGMVLPLTKSLTRPTFSFHFLFRFLRIP</sequence>
<organism evidence="1 2">
    <name type="scientific">Rhodamnia argentea</name>
    <dbReference type="NCBI Taxonomy" id="178133"/>
    <lineage>
        <taxon>Eukaryota</taxon>
        <taxon>Viridiplantae</taxon>
        <taxon>Streptophyta</taxon>
        <taxon>Embryophyta</taxon>
        <taxon>Tracheophyta</taxon>
        <taxon>Spermatophyta</taxon>
        <taxon>Magnoliopsida</taxon>
        <taxon>eudicotyledons</taxon>
        <taxon>Gunneridae</taxon>
        <taxon>Pentapetalae</taxon>
        <taxon>rosids</taxon>
        <taxon>malvids</taxon>
        <taxon>Myrtales</taxon>
        <taxon>Myrtaceae</taxon>
        <taxon>Myrtoideae</taxon>
        <taxon>Myrteae</taxon>
        <taxon>Australasian group</taxon>
        <taxon>Rhodamnia</taxon>
    </lineage>
</organism>
<protein>
    <submittedName>
        <fullName evidence="2">Uncharacterized protein LOC125314761</fullName>
    </submittedName>
</protein>
<dbReference type="RefSeq" id="XP_048133778.1">
    <property type="nucleotide sequence ID" value="XM_048277821.1"/>
</dbReference>
<name>A0ABM3HAZ0_9MYRT</name>
<accession>A0ABM3HAZ0</accession>
<gene>
    <name evidence="2" type="primary">LOC125314761</name>
</gene>
<reference evidence="2" key="1">
    <citation type="submission" date="2025-08" db="UniProtKB">
        <authorList>
            <consortium name="RefSeq"/>
        </authorList>
    </citation>
    <scope>IDENTIFICATION</scope>
    <source>
        <tissue evidence="2">Leaf</tissue>
    </source>
</reference>
<evidence type="ECO:0000313" key="2">
    <source>
        <dbReference type="RefSeq" id="XP_048133778.1"/>
    </source>
</evidence>
<dbReference type="GeneID" id="125314761"/>
<evidence type="ECO:0000313" key="1">
    <source>
        <dbReference type="Proteomes" id="UP000827889"/>
    </source>
</evidence>